<organism evidence="1 3">
    <name type="scientific">[Clostridium] leptum DSM 753</name>
    <dbReference type="NCBI Taxonomy" id="428125"/>
    <lineage>
        <taxon>Bacteria</taxon>
        <taxon>Bacillati</taxon>
        <taxon>Bacillota</taxon>
        <taxon>Clostridia</taxon>
        <taxon>Eubacteriales</taxon>
        <taxon>Oscillospiraceae</taxon>
        <taxon>Oscillospiraceae incertae sedis</taxon>
    </lineage>
</organism>
<proteinExistence type="predicted"/>
<dbReference type="OrthoDB" id="1843316at2"/>
<dbReference type="PANTHER" id="PTHR37804">
    <property type="entry name" value="CDAA REGULATORY PROTEIN CDAR"/>
    <property type="match status" value="1"/>
</dbReference>
<dbReference type="Gene3D" id="2.170.120.30">
    <property type="match status" value="2"/>
</dbReference>
<keyword evidence="4" id="KW-1185">Reference proteome</keyword>
<protein>
    <submittedName>
        <fullName evidence="1">YbbR-like protein</fullName>
    </submittedName>
</protein>
<reference evidence="1 3" key="2">
    <citation type="submission" date="2007-08" db="EMBL/GenBank/DDBJ databases">
        <authorList>
            <person name="Fulton L."/>
            <person name="Clifton S."/>
            <person name="Fulton B."/>
            <person name="Xu J."/>
            <person name="Minx P."/>
            <person name="Pepin K.H."/>
            <person name="Johnson M."/>
            <person name="Thiruvilangam P."/>
            <person name="Bhonagiri V."/>
            <person name="Nash W.E."/>
            <person name="Wang C."/>
            <person name="Mardis E.R."/>
            <person name="Wilson R.K."/>
        </authorList>
    </citation>
    <scope>NUCLEOTIDE SEQUENCE [LARGE SCALE GENOMIC DNA]</scope>
    <source>
        <strain evidence="1 3">DSM 753</strain>
    </source>
</reference>
<reference evidence="2 4" key="3">
    <citation type="submission" date="2017-07" db="EMBL/GenBank/DDBJ databases">
        <title>Prevalence of linear plasmids in Cutibacterium (Propionibacterium) acnes isolates obtained from prostatic tissue.</title>
        <authorList>
            <person name="Davidsson S."/>
            <person name="Carlsson J."/>
            <person name="Molling P."/>
            <person name="Andren O."/>
            <person name="Andersson S.-O."/>
            <person name="Brzuszkiewicz E."/>
            <person name="Poehlein A."/>
            <person name="Al-Zeer M."/>
            <person name="Brinkmann V."/>
            <person name="Scavenius C."/>
            <person name="Nazipi S."/>
            <person name="Soderquist B."/>
            <person name="Bruggemann H."/>
        </authorList>
    </citation>
    <scope>NUCLEOTIDE SEQUENCE [LARGE SCALE GENOMIC DNA]</scope>
    <source>
        <strain evidence="2 4">DSM 753</strain>
    </source>
</reference>
<dbReference type="EMBL" id="NOXF01000001">
    <property type="protein sequence ID" value="PEQ25806.1"/>
    <property type="molecule type" value="Genomic_DNA"/>
</dbReference>
<dbReference type="Proteomes" id="UP000220611">
    <property type="component" value="Unassembled WGS sequence"/>
</dbReference>
<gene>
    <name evidence="2" type="ORF">CH238_02090</name>
    <name evidence="1" type="ORF">CLOLEP_03098</name>
</gene>
<comment type="caution">
    <text evidence="1">The sequence shown here is derived from an EMBL/GenBank/DDBJ whole genome shotgun (WGS) entry which is preliminary data.</text>
</comment>
<evidence type="ECO:0000313" key="4">
    <source>
        <dbReference type="Proteomes" id="UP000220611"/>
    </source>
</evidence>
<evidence type="ECO:0000313" key="2">
    <source>
        <dbReference type="EMBL" id="PEQ25806.1"/>
    </source>
</evidence>
<dbReference type="eggNOG" id="COG4856">
    <property type="taxonomic scope" value="Bacteria"/>
</dbReference>
<dbReference type="EMBL" id="ABCB02000020">
    <property type="protein sequence ID" value="EDO60272.1"/>
    <property type="molecule type" value="Genomic_DNA"/>
</dbReference>
<dbReference type="InterPro" id="IPR053154">
    <property type="entry name" value="c-di-AMP_regulator"/>
</dbReference>
<dbReference type="Proteomes" id="UP000003490">
    <property type="component" value="Unassembled WGS sequence"/>
</dbReference>
<sequence length="424" mass="46229">MKKNKFSIGRLFYNDKFVMIFSVLVSIILWFTVSATNTSTESHKVISDIPVTIELSQNAKDNDLMVFNDNQTASVSVSGSSFIVSQVQKENILVTALQAGTIDRAGTYTLVLSAKQQGTLSGYEISQTSLVPQTIQVLVDRLKEQSFEITDNIQYKTDPEYFAGTTKFTPEKITVSGPESIVNKIDKVQADYTISETLTSSQSLTAPIVLYDAEGNQLSTEDYNQLTISNTEVQADIVVLKRATVPVKAVFQNMPSGFNSSDVTVSPSTLEIAGPEATMAEFKSIELSPIDFAEINPDHNKFELKVELPIGCRNLSNASTVTVTVDLSGYSEKTFSVSKNQFSCINVPDGKNPTVLSDQVDVVVVGPNDQLQALTADKISGRVDFENRDTGHKEMEVTFSINDASGCWAYGQYTVSVDVADASS</sequence>
<dbReference type="Pfam" id="PF07949">
    <property type="entry name" value="YbbR"/>
    <property type="match status" value="2"/>
</dbReference>
<evidence type="ECO:0000313" key="3">
    <source>
        <dbReference type="Proteomes" id="UP000003490"/>
    </source>
</evidence>
<dbReference type="InterPro" id="IPR012505">
    <property type="entry name" value="YbbR"/>
</dbReference>
<dbReference type="Gene3D" id="2.170.120.40">
    <property type="entry name" value="YbbR-like domain"/>
    <property type="match status" value="2"/>
</dbReference>
<reference evidence="1 3" key="1">
    <citation type="submission" date="2007-08" db="EMBL/GenBank/DDBJ databases">
        <title>Draft genome sequence of Clostridium leptum (DSM 753).</title>
        <authorList>
            <person name="Sudarsanam P."/>
            <person name="Ley R."/>
            <person name="Guruge J."/>
            <person name="Turnbaugh P.J."/>
            <person name="Mahowald M."/>
            <person name="Liep D."/>
            <person name="Gordon J."/>
        </authorList>
    </citation>
    <scope>NUCLEOTIDE SEQUENCE [LARGE SCALE GENOMIC DNA]</scope>
    <source>
        <strain evidence="1 3">DSM 753</strain>
    </source>
</reference>
<dbReference type="HOGENOM" id="CLU_051130_0_0_9"/>
<accession>A7VWX5</accession>
<dbReference type="PANTHER" id="PTHR37804:SF1">
    <property type="entry name" value="CDAA REGULATORY PROTEIN CDAR"/>
    <property type="match status" value="1"/>
</dbReference>
<evidence type="ECO:0000313" key="1">
    <source>
        <dbReference type="EMBL" id="EDO60272.1"/>
    </source>
</evidence>
<dbReference type="AlphaFoldDB" id="A7VWX5"/>
<name>A7VWX5_9FIRM</name>